<comment type="subcellular location">
    <subcellularLocation>
        <location evidence="1">Cell envelope</location>
    </subcellularLocation>
</comment>
<dbReference type="InterPro" id="IPR028082">
    <property type="entry name" value="Peripla_BP_I"/>
</dbReference>
<feature type="signal peptide" evidence="5">
    <location>
        <begin position="1"/>
        <end position="20"/>
    </location>
</feature>
<comment type="caution">
    <text evidence="7">The sequence shown here is derived from an EMBL/GenBank/DDBJ whole genome shotgun (WGS) entry which is preliminary data.</text>
</comment>
<keyword evidence="3 5" id="KW-0732">Signal</keyword>
<dbReference type="Gene3D" id="3.40.50.2300">
    <property type="match status" value="2"/>
</dbReference>
<evidence type="ECO:0000256" key="3">
    <source>
        <dbReference type="ARBA" id="ARBA00022729"/>
    </source>
</evidence>
<dbReference type="RefSeq" id="WP_276649552.1">
    <property type="nucleotide sequence ID" value="NZ_JAAYSM010000363.1"/>
</dbReference>
<sequence>MKKKLSLLLALVLAFSVFVAACGGGSDDEATTDEPAVEEAVEEADEEAADEEPADEEEAADDEEPAPAGDLHIEVVSKGLQHAFWVNVQNGAQQAADDYGVTMNFDGPASESDIQDQVNMLENAITAQPDAIALAALDVQSVMTSIENAMASGIPIIGFDSGVPGAPEGSVFANASTDNHAAGGLAAEELYKVAQEEIDAATADAQVRIAVLSQDAASESIMGRTNGFIDKMIELLGEDTVAVVGQDLYATGDEATASVILSVGIPARVDNAESDATATALLEEENVIAIYSSNEFASESMIRAGEALGGILGNRAEDDSKIWACGFDAGKLQREAVENGVLFGSVTQDPVSIGYKAVELAVKAAQGEDVEDVDTGAKWYNAENLNDPDIDPLVYE</sequence>
<dbReference type="Pfam" id="PF13407">
    <property type="entry name" value="Peripla_BP_4"/>
    <property type="match status" value="1"/>
</dbReference>
<feature type="region of interest" description="Disordered" evidence="4">
    <location>
        <begin position="26"/>
        <end position="66"/>
    </location>
</feature>
<dbReference type="Proteomes" id="UP000541058">
    <property type="component" value="Unassembled WGS sequence"/>
</dbReference>
<evidence type="ECO:0000256" key="1">
    <source>
        <dbReference type="ARBA" id="ARBA00004196"/>
    </source>
</evidence>
<protein>
    <submittedName>
        <fullName evidence="7">Substrate-binding domain-containing protein</fullName>
    </submittedName>
</protein>
<proteinExistence type="inferred from homology"/>
<evidence type="ECO:0000256" key="5">
    <source>
        <dbReference type="SAM" id="SignalP"/>
    </source>
</evidence>
<evidence type="ECO:0000259" key="6">
    <source>
        <dbReference type="Pfam" id="PF13407"/>
    </source>
</evidence>
<dbReference type="PROSITE" id="PS51257">
    <property type="entry name" value="PROKAR_LIPOPROTEIN"/>
    <property type="match status" value="1"/>
</dbReference>
<dbReference type="EMBL" id="JAAYSM010000363">
    <property type="protein sequence ID" value="NLJ19195.1"/>
    <property type="molecule type" value="Genomic_DNA"/>
</dbReference>
<feature type="chain" id="PRO_5038844323" evidence="5">
    <location>
        <begin position="21"/>
        <end position="396"/>
    </location>
</feature>
<organism evidence="7 8">
    <name type="scientific">Globicatella sulfidifaciens</name>
    <dbReference type="NCBI Taxonomy" id="136093"/>
    <lineage>
        <taxon>Bacteria</taxon>
        <taxon>Bacillati</taxon>
        <taxon>Bacillota</taxon>
        <taxon>Bacilli</taxon>
        <taxon>Lactobacillales</taxon>
        <taxon>Aerococcaceae</taxon>
        <taxon>Globicatella</taxon>
    </lineage>
</organism>
<dbReference type="GO" id="GO:0030313">
    <property type="term" value="C:cell envelope"/>
    <property type="evidence" value="ECO:0007669"/>
    <property type="project" value="UniProtKB-SubCell"/>
</dbReference>
<dbReference type="AlphaFoldDB" id="A0A7X8C5A2"/>
<dbReference type="InterPro" id="IPR025997">
    <property type="entry name" value="SBP_2_dom"/>
</dbReference>
<gene>
    <name evidence="7" type="ORF">GX355_10070</name>
</gene>
<dbReference type="GO" id="GO:0030246">
    <property type="term" value="F:carbohydrate binding"/>
    <property type="evidence" value="ECO:0007669"/>
    <property type="project" value="UniProtKB-ARBA"/>
</dbReference>
<evidence type="ECO:0000313" key="8">
    <source>
        <dbReference type="Proteomes" id="UP000541058"/>
    </source>
</evidence>
<evidence type="ECO:0000313" key="7">
    <source>
        <dbReference type="EMBL" id="NLJ19195.1"/>
    </source>
</evidence>
<dbReference type="PANTHER" id="PTHR46847">
    <property type="entry name" value="D-ALLOSE-BINDING PERIPLASMIC PROTEIN-RELATED"/>
    <property type="match status" value="1"/>
</dbReference>
<feature type="compositionally biased region" description="Acidic residues" evidence="4">
    <location>
        <begin position="26"/>
        <end position="65"/>
    </location>
</feature>
<comment type="similarity">
    <text evidence="2">Belongs to the bacterial solute-binding protein 2 family.</text>
</comment>
<name>A0A7X8C5A2_9LACT</name>
<dbReference type="PANTHER" id="PTHR46847:SF1">
    <property type="entry name" value="D-ALLOSE-BINDING PERIPLASMIC PROTEIN-RELATED"/>
    <property type="match status" value="1"/>
</dbReference>
<accession>A0A7X8C5A2</accession>
<dbReference type="SUPFAM" id="SSF53822">
    <property type="entry name" value="Periplasmic binding protein-like I"/>
    <property type="match status" value="1"/>
</dbReference>
<reference evidence="7 8" key="1">
    <citation type="journal article" date="2020" name="Biotechnol. Biofuels">
        <title>New insights from the biogas microbiome by comprehensive genome-resolved metagenomics of nearly 1600 species originating from multiple anaerobic digesters.</title>
        <authorList>
            <person name="Campanaro S."/>
            <person name="Treu L."/>
            <person name="Rodriguez-R L.M."/>
            <person name="Kovalovszki A."/>
            <person name="Ziels R.M."/>
            <person name="Maus I."/>
            <person name="Zhu X."/>
            <person name="Kougias P.G."/>
            <person name="Basile A."/>
            <person name="Luo G."/>
            <person name="Schluter A."/>
            <person name="Konstantinidis K.T."/>
            <person name="Angelidaki I."/>
        </authorList>
    </citation>
    <scope>NUCLEOTIDE SEQUENCE [LARGE SCALE GENOMIC DNA]</scope>
    <source>
        <strain evidence="7">AS23ysBPME_34</strain>
    </source>
</reference>
<feature type="domain" description="Periplasmic binding protein" evidence="6">
    <location>
        <begin position="73"/>
        <end position="368"/>
    </location>
</feature>
<evidence type="ECO:0000256" key="4">
    <source>
        <dbReference type="SAM" id="MobiDB-lite"/>
    </source>
</evidence>
<evidence type="ECO:0000256" key="2">
    <source>
        <dbReference type="ARBA" id="ARBA00007639"/>
    </source>
</evidence>